<dbReference type="InterPro" id="IPR026992">
    <property type="entry name" value="DIOX_N"/>
</dbReference>
<reference evidence="3" key="1">
    <citation type="submission" date="2016-04" db="EMBL/GenBank/DDBJ databases">
        <authorList>
            <person name="Evans L.H."/>
            <person name="Alamgir A."/>
            <person name="Owens N."/>
            <person name="Weber N.D."/>
            <person name="Virtaneva K."/>
            <person name="Barbian K."/>
            <person name="Babar A."/>
            <person name="Rosenke K."/>
        </authorList>
    </citation>
    <scope>NUCLEOTIDE SEQUENCE [LARGE SCALE GENOMIC DNA]</scope>
    <source>
        <strain evidence="3">CBS 101.48</strain>
    </source>
</reference>
<sequence length="363" mass="41834">MTVADIPEIPVLDFELYQPDDLDKQETTKQLLKQLYDTMHDIGFFYIRGHGVPLSLTQAAFKSTSEFFDLPLNEKAKIAMANSPHYRGYTRLNGETTDYKQDNRETLDLGREYPEGPLDAPAYTHLRGPNQWPEKLPTFKPTILQLLESMHQVGVRVLRAMAQSLGINVAEFMDMFGEDLGMRMKLVYYPGMDDKANVPLDHGIGVGPHKDYGFLALLLQDNIGGLQVQLLDGRWIDAKPIEGTFVVNIGEIFEKLTRKRFIATTHRVLNSKNQSRYSIPLFLAPHINCHIPELDKFFPDSTGSNRRLEHKSDVSEDQLLQGDIYGENEFKGYRRSHVKVTRKWYYFDEEQQQWHRRATPLVD</sequence>
<dbReference type="Pfam" id="PF03171">
    <property type="entry name" value="2OG-FeII_Oxy"/>
    <property type="match status" value="1"/>
</dbReference>
<dbReference type="FunCoup" id="A0A163JWJ2">
    <property type="interactions" value="1"/>
</dbReference>
<dbReference type="Pfam" id="PF14226">
    <property type="entry name" value="DIOX_N"/>
    <property type="match status" value="1"/>
</dbReference>
<dbReference type="AlphaFoldDB" id="A0A163JWJ2"/>
<dbReference type="InterPro" id="IPR044861">
    <property type="entry name" value="IPNS-like_FE2OG_OXY"/>
</dbReference>
<organism evidence="3">
    <name type="scientific">Absidia glauca</name>
    <name type="common">Pin mould</name>
    <dbReference type="NCBI Taxonomy" id="4829"/>
    <lineage>
        <taxon>Eukaryota</taxon>
        <taxon>Fungi</taxon>
        <taxon>Fungi incertae sedis</taxon>
        <taxon>Mucoromycota</taxon>
        <taxon>Mucoromycotina</taxon>
        <taxon>Mucoromycetes</taxon>
        <taxon>Mucorales</taxon>
        <taxon>Cunninghamellaceae</taxon>
        <taxon>Absidia</taxon>
    </lineage>
</organism>
<keyword evidence="1" id="KW-0479">Metal-binding</keyword>
<dbReference type="PROSITE" id="PS51471">
    <property type="entry name" value="FE2OG_OXY"/>
    <property type="match status" value="1"/>
</dbReference>
<dbReference type="GO" id="GO:0016491">
    <property type="term" value="F:oxidoreductase activity"/>
    <property type="evidence" value="ECO:0007669"/>
    <property type="project" value="UniProtKB-KW"/>
</dbReference>
<dbReference type="Proteomes" id="UP000078561">
    <property type="component" value="Unassembled WGS sequence"/>
</dbReference>
<dbReference type="SUPFAM" id="SSF51197">
    <property type="entry name" value="Clavaminate synthase-like"/>
    <property type="match status" value="1"/>
</dbReference>
<name>A0A163JWJ2_ABSGL</name>
<dbReference type="InterPro" id="IPR027443">
    <property type="entry name" value="IPNS-like_sf"/>
</dbReference>
<dbReference type="InterPro" id="IPR005123">
    <property type="entry name" value="Oxoglu/Fe-dep_dioxygenase_dom"/>
</dbReference>
<protein>
    <recommendedName>
        <fullName evidence="2">Fe2OG dioxygenase domain-containing protein</fullName>
    </recommendedName>
</protein>
<dbReference type="STRING" id="4829.A0A163JWJ2"/>
<dbReference type="InterPro" id="IPR050231">
    <property type="entry name" value="Iron_ascorbate_oxido_reductase"/>
</dbReference>
<dbReference type="GO" id="GO:0046872">
    <property type="term" value="F:metal ion binding"/>
    <property type="evidence" value="ECO:0007669"/>
    <property type="project" value="UniProtKB-KW"/>
</dbReference>
<accession>A0A163JWJ2</accession>
<gene>
    <name evidence="3" type="primary">ABSGL_09701.1 scaffold 11617</name>
</gene>
<proteinExistence type="inferred from homology"/>
<dbReference type="PANTHER" id="PTHR47990">
    <property type="entry name" value="2-OXOGLUTARATE (2OG) AND FE(II)-DEPENDENT OXYGENASE SUPERFAMILY PROTEIN-RELATED"/>
    <property type="match status" value="1"/>
</dbReference>
<evidence type="ECO:0000259" key="2">
    <source>
        <dbReference type="PROSITE" id="PS51471"/>
    </source>
</evidence>
<dbReference type="EMBL" id="LT554307">
    <property type="protein sequence ID" value="SAM03845.1"/>
    <property type="molecule type" value="Genomic_DNA"/>
</dbReference>
<feature type="domain" description="Fe2OG dioxygenase" evidence="2">
    <location>
        <begin position="180"/>
        <end position="285"/>
    </location>
</feature>
<keyword evidence="1" id="KW-0408">Iron</keyword>
<keyword evidence="1" id="KW-0560">Oxidoreductase</keyword>
<evidence type="ECO:0000313" key="3">
    <source>
        <dbReference type="EMBL" id="SAM03845.1"/>
    </source>
</evidence>
<evidence type="ECO:0000256" key="1">
    <source>
        <dbReference type="RuleBase" id="RU003682"/>
    </source>
</evidence>
<dbReference type="OrthoDB" id="288590at2759"/>
<dbReference type="OMA" id="ARETGFF"/>
<keyword evidence="4" id="KW-1185">Reference proteome</keyword>
<dbReference type="Gene3D" id="2.60.120.330">
    <property type="entry name" value="B-lactam Antibiotic, Isopenicillin N Synthase, Chain"/>
    <property type="match status" value="1"/>
</dbReference>
<evidence type="ECO:0000313" key="4">
    <source>
        <dbReference type="Proteomes" id="UP000078561"/>
    </source>
</evidence>
<comment type="similarity">
    <text evidence="1">Belongs to the iron/ascorbate-dependent oxidoreductase family.</text>
</comment>
<dbReference type="InParanoid" id="A0A163JWJ2"/>